<organism evidence="1 2">
    <name type="scientific">Jiella flava</name>
    <dbReference type="NCBI Taxonomy" id="2816857"/>
    <lineage>
        <taxon>Bacteria</taxon>
        <taxon>Pseudomonadati</taxon>
        <taxon>Pseudomonadota</taxon>
        <taxon>Alphaproteobacteria</taxon>
        <taxon>Hyphomicrobiales</taxon>
        <taxon>Aurantimonadaceae</taxon>
        <taxon>Jiella</taxon>
    </lineage>
</organism>
<accession>A0A939JTN6</accession>
<dbReference type="RefSeq" id="WP_207259109.1">
    <property type="nucleotide sequence ID" value="NZ_JAFMPP010000018.1"/>
</dbReference>
<name>A0A939JTN6_9HYPH</name>
<dbReference type="Proteomes" id="UP000664122">
    <property type="component" value="Unassembled WGS sequence"/>
</dbReference>
<gene>
    <name evidence="1" type="ORF">J1C48_16535</name>
</gene>
<evidence type="ECO:0000313" key="2">
    <source>
        <dbReference type="Proteomes" id="UP000664122"/>
    </source>
</evidence>
<dbReference type="EMBL" id="JAFMPP010000018">
    <property type="protein sequence ID" value="MBO0664188.1"/>
    <property type="molecule type" value="Genomic_DNA"/>
</dbReference>
<keyword evidence="2" id="KW-1185">Reference proteome</keyword>
<evidence type="ECO:0000313" key="1">
    <source>
        <dbReference type="EMBL" id="MBO0664188.1"/>
    </source>
</evidence>
<reference evidence="1" key="1">
    <citation type="submission" date="2021-03" db="EMBL/GenBank/DDBJ databases">
        <title>Whole genome sequence of Jiella sp. CQZ9-1.</title>
        <authorList>
            <person name="Tuo L."/>
        </authorList>
    </citation>
    <scope>NUCLEOTIDE SEQUENCE</scope>
    <source>
        <strain evidence="1">CQZ9-1</strain>
    </source>
</reference>
<protein>
    <submittedName>
        <fullName evidence="1">Uncharacterized protein</fullName>
    </submittedName>
</protein>
<dbReference type="AlphaFoldDB" id="A0A939JTN6"/>
<proteinExistence type="predicted"/>
<comment type="caution">
    <text evidence="1">The sequence shown here is derived from an EMBL/GenBank/DDBJ whole genome shotgun (WGS) entry which is preliminary data.</text>
</comment>
<sequence length="126" mass="13557">MPYLVSHEIFVVDTKVSGAAVAFAAAAARLDIYLLREIRVAPALRHDTVVGAALLNAVTQRARWFHHRALVVAADIDSNAASAFDGIHGFVKVSRQDSPADLIDTLGGEAIGDEAPISEEIRVKWL</sequence>